<accession>A0A146JWD7</accession>
<reference evidence="2" key="1">
    <citation type="submission" date="2015-07" db="EMBL/GenBank/DDBJ databases">
        <title>Adaptation to a free-living lifestyle via gene acquisitions in the diplomonad Trepomonas sp. PC1.</title>
        <authorList>
            <person name="Xu F."/>
            <person name="Jerlstrom-Hultqvist J."/>
            <person name="Kolisko M."/>
            <person name="Simpson A.G.B."/>
            <person name="Roger A.J."/>
            <person name="Svard S.G."/>
            <person name="Andersson J.O."/>
        </authorList>
    </citation>
    <scope>NUCLEOTIDE SEQUENCE</scope>
    <source>
        <strain evidence="2">PC1</strain>
    </source>
</reference>
<proteinExistence type="predicted"/>
<evidence type="ECO:0000313" key="2">
    <source>
        <dbReference type="EMBL" id="JAP88727.1"/>
    </source>
</evidence>
<organism evidence="2">
    <name type="scientific">Trepomonas sp. PC1</name>
    <dbReference type="NCBI Taxonomy" id="1076344"/>
    <lineage>
        <taxon>Eukaryota</taxon>
        <taxon>Metamonada</taxon>
        <taxon>Diplomonadida</taxon>
        <taxon>Hexamitidae</taxon>
        <taxon>Hexamitinae</taxon>
        <taxon>Trepomonas</taxon>
    </lineage>
</organism>
<dbReference type="EMBL" id="GDID01007879">
    <property type="protein sequence ID" value="JAP88727.1"/>
    <property type="molecule type" value="Transcribed_RNA"/>
</dbReference>
<feature type="non-terminal residue" evidence="2">
    <location>
        <position position="1"/>
    </location>
</feature>
<gene>
    <name evidence="2" type="ORF">TPC1_31778</name>
</gene>
<keyword evidence="1" id="KW-0472">Membrane</keyword>
<keyword evidence="1" id="KW-0812">Transmembrane</keyword>
<sequence length="308" mass="35178">ADFFGMGYHGGHHSSHHSSHHGIGHKSHSTFSHIGHSSFNNHRSALNNHKSTFSHTTHHTGVHYGNSQPMTPARARQMQRQCYTCCTVVSLLRVVVFGIAILLFVLYGTSSDSFSSFGYIIGGVLLLFYTFMSVIFAPAIVGCDCKYIFCVCLVPRGTLNDPVELQKVQQVGFAPNQQVQQLFQQMQQQPQQYTDFQEQIIRQFQQLQQANPQQFNQQMEQVKVQLGQQQLNPQQKDQVMQLFAQMQQPTQQIPQQIQMPQPNPQQGLMPQPQQLPQFPEMQQRTEVDPLNIQFQAPMQEPYQPPNIM</sequence>
<keyword evidence="1" id="KW-1133">Transmembrane helix</keyword>
<evidence type="ECO:0000256" key="1">
    <source>
        <dbReference type="SAM" id="Phobius"/>
    </source>
</evidence>
<name>A0A146JWD7_9EUKA</name>
<dbReference type="AlphaFoldDB" id="A0A146JWD7"/>
<feature type="transmembrane region" description="Helical" evidence="1">
    <location>
        <begin position="82"/>
        <end position="107"/>
    </location>
</feature>
<feature type="transmembrane region" description="Helical" evidence="1">
    <location>
        <begin position="119"/>
        <end position="141"/>
    </location>
</feature>
<protein>
    <submittedName>
        <fullName evidence="2">Uncharacterized protein</fullName>
    </submittedName>
</protein>